<keyword evidence="2" id="KW-1133">Transmembrane helix</keyword>
<dbReference type="HOGENOM" id="CLU_1329898_0_0_9"/>
<dbReference type="STRING" id="632518.Calow_1213"/>
<dbReference type="EMBL" id="CP002216">
    <property type="protein sequence ID" value="ADQ04771.1"/>
    <property type="molecule type" value="Genomic_DNA"/>
</dbReference>
<accession>E4Q1N7</accession>
<organism evidence="3 4">
    <name type="scientific">Caldicellulosiruptor owensensis (strain ATCC 700167 / DSM 13100 / OL)</name>
    <dbReference type="NCBI Taxonomy" id="632518"/>
    <lineage>
        <taxon>Bacteria</taxon>
        <taxon>Bacillati</taxon>
        <taxon>Bacillota</taxon>
        <taxon>Bacillota incertae sedis</taxon>
        <taxon>Caldicellulosiruptorales</taxon>
        <taxon>Caldicellulosiruptoraceae</taxon>
        <taxon>Caldicellulosiruptor</taxon>
    </lineage>
</organism>
<evidence type="ECO:0000256" key="1">
    <source>
        <dbReference type="SAM" id="Coils"/>
    </source>
</evidence>
<keyword evidence="1" id="KW-0175">Coiled coil</keyword>
<name>E4Q1N7_CALOW</name>
<sequence length="206" mass="22513">MLSKVSNRFLAVTILAIFVIALVGIISNKSLESSKLTSTEVQKNSSVPASEQVSKTEGLKGYLQVMVVDSKTGLPVEGANIVFSNLDQLYTTAKDGKTQIIPMQIKVSESSKITSQPYEEVVIGVFKQGYADYILMGSKVRPTTQDKPQLKIIKIVKASTPTATPVFAMEKYSADVAKEVMNKMKEKLNSLAKTSQEVEEIEITES</sequence>
<dbReference type="Proteomes" id="UP000006889">
    <property type="component" value="Chromosome"/>
</dbReference>
<dbReference type="RefSeq" id="WP_013412142.1">
    <property type="nucleotide sequence ID" value="NC_014657.1"/>
</dbReference>
<keyword evidence="4" id="KW-1185">Reference proteome</keyword>
<feature type="coiled-coil region" evidence="1">
    <location>
        <begin position="174"/>
        <end position="204"/>
    </location>
</feature>
<dbReference type="KEGG" id="cow:Calow_1213"/>
<dbReference type="OrthoDB" id="1715841at2"/>
<evidence type="ECO:0000256" key="2">
    <source>
        <dbReference type="SAM" id="Phobius"/>
    </source>
</evidence>
<reference key="1">
    <citation type="submission" date="2010-09" db="EMBL/GenBank/DDBJ databases">
        <title>Complete sequence of Caldicellulosiruptor owensensis OL.</title>
        <authorList>
            <consortium name="US DOE Joint Genome Institute"/>
            <person name="Lucas S."/>
            <person name="Copeland A."/>
            <person name="Lapidus A."/>
            <person name="Cheng J.-F."/>
            <person name="Bruce D."/>
            <person name="Goodwin L."/>
            <person name="Pitluck S."/>
            <person name="Davenport K."/>
            <person name="Detter J.C."/>
            <person name="Han C."/>
            <person name="Tapia R."/>
            <person name="Land M."/>
            <person name="Hauser L."/>
            <person name="Chang Y.-J."/>
            <person name="Jeffries C."/>
            <person name="Kyrpides N."/>
            <person name="Ivanova N."/>
            <person name="Mikhailova N."/>
            <person name="Blumer-Schuette S.E."/>
            <person name="Kelly R.M."/>
            <person name="Woyke T."/>
        </authorList>
    </citation>
    <scope>NUCLEOTIDE SEQUENCE</scope>
    <source>
        <strain>OL</strain>
    </source>
</reference>
<protein>
    <submittedName>
        <fullName evidence="3">Uncharacterized protein</fullName>
    </submittedName>
</protein>
<gene>
    <name evidence="3" type="ordered locus">Calow_1213</name>
</gene>
<evidence type="ECO:0000313" key="4">
    <source>
        <dbReference type="Proteomes" id="UP000006889"/>
    </source>
</evidence>
<dbReference type="AlphaFoldDB" id="E4Q1N7"/>
<keyword evidence="2" id="KW-0472">Membrane</keyword>
<keyword evidence="2" id="KW-0812">Transmembrane</keyword>
<evidence type="ECO:0000313" key="3">
    <source>
        <dbReference type="EMBL" id="ADQ04771.1"/>
    </source>
</evidence>
<feature type="transmembrane region" description="Helical" evidence="2">
    <location>
        <begin position="6"/>
        <end position="26"/>
    </location>
</feature>
<proteinExistence type="predicted"/>
<reference evidence="3 4" key="2">
    <citation type="journal article" date="2011" name="J. Bacteriol.">
        <title>Complete genome sequences for the anaerobic, extremely thermophilic plant biomass-degrading bacteria Caldicellulosiruptor hydrothermalis, Caldicellulosiruptor kristjanssonii, Caldicellulosiruptor kronotskyensis, Caldicellulosiruptor owensenis, and Caldicellulosiruptor lactoaceticus.</title>
        <authorList>
            <person name="Blumer-Schuette S.E."/>
            <person name="Ozdemir I."/>
            <person name="Mistry D."/>
            <person name="Lucas S."/>
            <person name="Lapidus A."/>
            <person name="Cheng J.F."/>
            <person name="Goodwin L.A."/>
            <person name="Pitluck S."/>
            <person name="Land M.L."/>
            <person name="Hauser L.J."/>
            <person name="Woyke T."/>
            <person name="Mikhailova N."/>
            <person name="Pati A."/>
            <person name="Kyrpides N.C."/>
            <person name="Ivanova N."/>
            <person name="Detter J.C."/>
            <person name="Walston-Davenport K."/>
            <person name="Han S."/>
            <person name="Adams M.W."/>
            <person name="Kelly R.M."/>
        </authorList>
    </citation>
    <scope>NUCLEOTIDE SEQUENCE [LARGE SCALE GENOMIC DNA]</scope>
    <source>
        <strain evidence="4">ATCC 700167 / DSM 13100 / OL</strain>
    </source>
</reference>